<dbReference type="AlphaFoldDB" id="A0A9W7BWN8"/>
<dbReference type="Proteomes" id="UP001165085">
    <property type="component" value="Unassembled WGS sequence"/>
</dbReference>
<accession>A0A9W7BWN8</accession>
<feature type="region of interest" description="Disordered" evidence="1">
    <location>
        <begin position="1"/>
        <end position="47"/>
    </location>
</feature>
<proteinExistence type="predicted"/>
<dbReference type="OrthoDB" id="10529629at2759"/>
<evidence type="ECO:0000256" key="1">
    <source>
        <dbReference type="SAM" id="MobiDB-lite"/>
    </source>
</evidence>
<reference evidence="3" key="1">
    <citation type="journal article" date="2023" name="Commun. Biol.">
        <title>Genome analysis of Parmales, the sister group of diatoms, reveals the evolutionary specialization of diatoms from phago-mixotrophs to photoautotrophs.</title>
        <authorList>
            <person name="Ban H."/>
            <person name="Sato S."/>
            <person name="Yoshikawa S."/>
            <person name="Yamada K."/>
            <person name="Nakamura Y."/>
            <person name="Ichinomiya M."/>
            <person name="Sato N."/>
            <person name="Blanc-Mathieu R."/>
            <person name="Endo H."/>
            <person name="Kuwata A."/>
            <person name="Ogata H."/>
        </authorList>
    </citation>
    <scope>NUCLEOTIDE SEQUENCE [LARGE SCALE GENOMIC DNA]</scope>
    <source>
        <strain evidence="3">NIES 3701</strain>
    </source>
</reference>
<evidence type="ECO:0000313" key="3">
    <source>
        <dbReference type="Proteomes" id="UP001165085"/>
    </source>
</evidence>
<dbReference type="EMBL" id="BRXY01000449">
    <property type="protein sequence ID" value="GMH95791.1"/>
    <property type="molecule type" value="Genomic_DNA"/>
</dbReference>
<organism evidence="2 3">
    <name type="scientific">Triparma strigata</name>
    <dbReference type="NCBI Taxonomy" id="1606541"/>
    <lineage>
        <taxon>Eukaryota</taxon>
        <taxon>Sar</taxon>
        <taxon>Stramenopiles</taxon>
        <taxon>Ochrophyta</taxon>
        <taxon>Bolidophyceae</taxon>
        <taxon>Parmales</taxon>
        <taxon>Triparmaceae</taxon>
        <taxon>Triparma</taxon>
    </lineage>
</organism>
<gene>
    <name evidence="2" type="ORF">TrST_g12701</name>
</gene>
<evidence type="ECO:0000313" key="2">
    <source>
        <dbReference type="EMBL" id="GMH95791.1"/>
    </source>
</evidence>
<name>A0A9W7BWN8_9STRA</name>
<comment type="caution">
    <text evidence="2">The sequence shown here is derived from an EMBL/GenBank/DDBJ whole genome shotgun (WGS) entry which is preliminary data.</text>
</comment>
<keyword evidence="3" id="KW-1185">Reference proteome</keyword>
<protein>
    <submittedName>
        <fullName evidence="2">Uncharacterized protein</fullName>
    </submittedName>
</protein>
<sequence length="160" mass="17910">MQFPPSPPDALSGLDNPQCGMFRTRRDRSMQSTNPWAPFDSKPKEPGELNAEDIERLQRFLLSRGALDVNIVEKNLESDWVVPHIPNAIRSCMHEAGYVTRRSRVDVPLVPMGILGMAKSTTTGLQKYLNDNGAEIEVSGLFCTETIAALCIFIETWDME</sequence>